<dbReference type="PROSITE" id="PS50850">
    <property type="entry name" value="MFS"/>
    <property type="match status" value="1"/>
</dbReference>
<feature type="transmembrane region" description="Helical" evidence="8">
    <location>
        <begin position="314"/>
        <end position="339"/>
    </location>
</feature>
<evidence type="ECO:0000256" key="4">
    <source>
        <dbReference type="ARBA" id="ARBA00022475"/>
    </source>
</evidence>
<feature type="transmembrane region" description="Helical" evidence="8">
    <location>
        <begin position="142"/>
        <end position="167"/>
    </location>
</feature>
<keyword evidence="4 8" id="KW-1003">Cell membrane</keyword>
<dbReference type="InterPro" id="IPR011701">
    <property type="entry name" value="MFS"/>
</dbReference>
<keyword evidence="7 8" id="KW-0472">Membrane</keyword>
<dbReference type="InterPro" id="IPR001958">
    <property type="entry name" value="Tet-R_TetA/multi-R_MdtG-like"/>
</dbReference>
<evidence type="ECO:0000256" key="1">
    <source>
        <dbReference type="ARBA" id="ARBA00004651"/>
    </source>
</evidence>
<evidence type="ECO:0000259" key="9">
    <source>
        <dbReference type="PROSITE" id="PS50850"/>
    </source>
</evidence>
<keyword evidence="5 8" id="KW-0812">Transmembrane</keyword>
<reference evidence="11" key="1">
    <citation type="journal article" date="2019" name="Int. J. Syst. Evol. Microbiol.">
        <title>The Global Catalogue of Microorganisms (GCM) 10K type strain sequencing project: providing services to taxonomists for standard genome sequencing and annotation.</title>
        <authorList>
            <consortium name="The Broad Institute Genomics Platform"/>
            <consortium name="The Broad Institute Genome Sequencing Center for Infectious Disease"/>
            <person name="Wu L."/>
            <person name="Ma J."/>
        </authorList>
    </citation>
    <scope>NUCLEOTIDE SEQUENCE [LARGE SCALE GENOMIC DNA]</scope>
    <source>
        <strain evidence="11">CCUG 63563</strain>
    </source>
</reference>
<feature type="transmembrane region" description="Helical" evidence="8">
    <location>
        <begin position="173"/>
        <end position="192"/>
    </location>
</feature>
<dbReference type="NCBIfam" id="TIGR00710">
    <property type="entry name" value="efflux_Bcr_CflA"/>
    <property type="match status" value="1"/>
</dbReference>
<evidence type="ECO:0000256" key="6">
    <source>
        <dbReference type="ARBA" id="ARBA00022989"/>
    </source>
</evidence>
<gene>
    <name evidence="10" type="ORF">ACFQ0V_09905</name>
</gene>
<dbReference type="Proteomes" id="UP001596976">
    <property type="component" value="Unassembled WGS sequence"/>
</dbReference>
<organism evidence="10 11">
    <name type="scientific">Savagea faecisuis</name>
    <dbReference type="NCBI Taxonomy" id="1274803"/>
    <lineage>
        <taxon>Bacteria</taxon>
        <taxon>Bacillati</taxon>
        <taxon>Bacillota</taxon>
        <taxon>Bacilli</taxon>
        <taxon>Bacillales</taxon>
        <taxon>Caryophanaceae</taxon>
        <taxon>Savagea</taxon>
    </lineage>
</organism>
<protein>
    <recommendedName>
        <fullName evidence="8">Bcr/CflA family efflux transporter</fullName>
    </recommendedName>
</protein>
<comment type="caution">
    <text evidence="10">The sequence shown here is derived from an EMBL/GenBank/DDBJ whole genome shotgun (WGS) entry which is preliminary data.</text>
</comment>
<feature type="domain" description="Major facilitator superfamily (MFS) profile" evidence="9">
    <location>
        <begin position="18"/>
        <end position="401"/>
    </location>
</feature>
<evidence type="ECO:0000313" key="10">
    <source>
        <dbReference type="EMBL" id="MFD0944057.1"/>
    </source>
</evidence>
<feature type="transmembrane region" description="Helical" evidence="8">
    <location>
        <begin position="351"/>
        <end position="370"/>
    </location>
</feature>
<dbReference type="PANTHER" id="PTHR23502:SF132">
    <property type="entry name" value="POLYAMINE TRANSPORTER 2-RELATED"/>
    <property type="match status" value="1"/>
</dbReference>
<feature type="transmembrane region" description="Helical" evidence="8">
    <location>
        <begin position="12"/>
        <end position="33"/>
    </location>
</feature>
<feature type="transmembrane region" description="Helical" evidence="8">
    <location>
        <begin position="291"/>
        <end position="308"/>
    </location>
</feature>
<dbReference type="EMBL" id="JBHTJF010000034">
    <property type="protein sequence ID" value="MFD0944057.1"/>
    <property type="molecule type" value="Genomic_DNA"/>
</dbReference>
<evidence type="ECO:0000256" key="5">
    <source>
        <dbReference type="ARBA" id="ARBA00022692"/>
    </source>
</evidence>
<keyword evidence="3 8" id="KW-0813">Transport</keyword>
<dbReference type="InterPro" id="IPR020846">
    <property type="entry name" value="MFS_dom"/>
</dbReference>
<sequence length="406" mass="43647">MEKIYKPDEKNVMMRVWLILILGSLTAFGPLSMDMYLPALPEIGSDLGTSTSLVQMSLTACLLGLGFGQIVFGPYSDVHGRRKPLLFTLIGYALASFLSAFSPNIYVFIVLRFIQGFTGAAGIVIARASARDMYSGKELTKFVALLSLVNGAAPILAPIFGGFILQFIPWQGIFHVLGLIGLLMLIGVFFGLPETLHHEKRSTGGVFGVIKTFGKLMRDRTFLSISLTQGFIMTAMFAYIAGSPFVLQKIYGVTEFQFSLFFALNGIGIILAAQVAGHLSSRMAESKILQLSLYVALTGALLLCYTVWTEGSLTLLALSLFLIISCVGSVSTTGFSIAMNLQERDVGSASAFLGLLPHIGGAIVSPLVGIMGEMSAIPMAIIILACTIFALITFYIAGIQKLSSKR</sequence>
<dbReference type="PANTHER" id="PTHR23502">
    <property type="entry name" value="MAJOR FACILITATOR SUPERFAMILY"/>
    <property type="match status" value="1"/>
</dbReference>
<evidence type="ECO:0000256" key="3">
    <source>
        <dbReference type="ARBA" id="ARBA00022448"/>
    </source>
</evidence>
<feature type="transmembrane region" description="Helical" evidence="8">
    <location>
        <begin position="84"/>
        <end position="101"/>
    </location>
</feature>
<dbReference type="Pfam" id="PF07690">
    <property type="entry name" value="MFS_1"/>
    <property type="match status" value="1"/>
</dbReference>
<evidence type="ECO:0000256" key="8">
    <source>
        <dbReference type="RuleBase" id="RU365088"/>
    </source>
</evidence>
<dbReference type="RefSeq" id="WP_381012902.1">
    <property type="nucleotide sequence ID" value="NZ_JBHTJF010000034.1"/>
</dbReference>
<keyword evidence="11" id="KW-1185">Reference proteome</keyword>
<feature type="transmembrane region" description="Helical" evidence="8">
    <location>
        <begin position="53"/>
        <end position="72"/>
    </location>
</feature>
<accession>A0ABW3GZB3</accession>
<dbReference type="Gene3D" id="1.20.1720.10">
    <property type="entry name" value="Multidrug resistance protein D"/>
    <property type="match status" value="1"/>
</dbReference>
<dbReference type="InterPro" id="IPR036259">
    <property type="entry name" value="MFS_trans_sf"/>
</dbReference>
<name>A0ABW3GZB3_9BACL</name>
<feature type="transmembrane region" description="Helical" evidence="8">
    <location>
        <begin position="107"/>
        <end position="130"/>
    </location>
</feature>
<feature type="transmembrane region" description="Helical" evidence="8">
    <location>
        <begin position="376"/>
        <end position="397"/>
    </location>
</feature>
<evidence type="ECO:0000256" key="2">
    <source>
        <dbReference type="ARBA" id="ARBA00006236"/>
    </source>
</evidence>
<feature type="transmembrane region" description="Helical" evidence="8">
    <location>
        <begin position="260"/>
        <end position="279"/>
    </location>
</feature>
<evidence type="ECO:0000313" key="11">
    <source>
        <dbReference type="Proteomes" id="UP001596976"/>
    </source>
</evidence>
<proteinExistence type="inferred from homology"/>
<comment type="similarity">
    <text evidence="2 8">Belongs to the major facilitator superfamily. Bcr/CmlA family.</text>
</comment>
<comment type="subcellular location">
    <subcellularLocation>
        <location evidence="1 8">Cell membrane</location>
        <topology evidence="1 8">Multi-pass membrane protein</topology>
    </subcellularLocation>
</comment>
<dbReference type="InterPro" id="IPR004812">
    <property type="entry name" value="Efflux_drug-R_Bcr/CmlA"/>
</dbReference>
<dbReference type="PRINTS" id="PR01035">
    <property type="entry name" value="TCRTETA"/>
</dbReference>
<dbReference type="SUPFAM" id="SSF103473">
    <property type="entry name" value="MFS general substrate transporter"/>
    <property type="match status" value="1"/>
</dbReference>
<evidence type="ECO:0000256" key="7">
    <source>
        <dbReference type="ARBA" id="ARBA00023136"/>
    </source>
</evidence>
<dbReference type="CDD" id="cd17320">
    <property type="entry name" value="MFS_MdfA_MDR_like"/>
    <property type="match status" value="1"/>
</dbReference>
<keyword evidence="6 8" id="KW-1133">Transmembrane helix</keyword>
<feature type="transmembrane region" description="Helical" evidence="8">
    <location>
        <begin position="221"/>
        <end position="240"/>
    </location>
</feature>